<comment type="caution">
    <text evidence="2">The sequence shown here is derived from an EMBL/GenBank/DDBJ whole genome shotgun (WGS) entry which is preliminary data.</text>
</comment>
<dbReference type="OrthoDB" id="2132285at2759"/>
<proteinExistence type="predicted"/>
<name>A0A1Y2BMY7_9FUNG</name>
<protein>
    <submittedName>
        <fullName evidence="2">Uncharacterized protein</fullName>
    </submittedName>
</protein>
<reference evidence="2 3" key="1">
    <citation type="submission" date="2016-07" db="EMBL/GenBank/DDBJ databases">
        <title>Pervasive Adenine N6-methylation of Active Genes in Fungi.</title>
        <authorList>
            <consortium name="DOE Joint Genome Institute"/>
            <person name="Mondo S.J."/>
            <person name="Dannebaum R.O."/>
            <person name="Kuo R.C."/>
            <person name="Labutti K."/>
            <person name="Haridas S."/>
            <person name="Kuo A."/>
            <person name="Salamov A."/>
            <person name="Ahrendt S.R."/>
            <person name="Lipzen A."/>
            <person name="Sullivan W."/>
            <person name="Andreopoulos W.B."/>
            <person name="Clum A."/>
            <person name="Lindquist E."/>
            <person name="Daum C."/>
            <person name="Ramamoorthy G.K."/>
            <person name="Gryganskyi A."/>
            <person name="Culley D."/>
            <person name="Magnuson J.K."/>
            <person name="James T.Y."/>
            <person name="O'Malley M.A."/>
            <person name="Stajich J.E."/>
            <person name="Spatafora J.W."/>
            <person name="Visel A."/>
            <person name="Grigoriev I.V."/>
        </authorList>
    </citation>
    <scope>NUCLEOTIDE SEQUENCE [LARGE SCALE GENOMIC DNA]</scope>
    <source>
        <strain evidence="2 3">JEL800</strain>
    </source>
</reference>
<evidence type="ECO:0000256" key="1">
    <source>
        <dbReference type="SAM" id="MobiDB-lite"/>
    </source>
</evidence>
<organism evidence="2 3">
    <name type="scientific">Rhizoclosmatium globosum</name>
    <dbReference type="NCBI Taxonomy" id="329046"/>
    <lineage>
        <taxon>Eukaryota</taxon>
        <taxon>Fungi</taxon>
        <taxon>Fungi incertae sedis</taxon>
        <taxon>Chytridiomycota</taxon>
        <taxon>Chytridiomycota incertae sedis</taxon>
        <taxon>Chytridiomycetes</taxon>
        <taxon>Chytridiales</taxon>
        <taxon>Chytriomycetaceae</taxon>
        <taxon>Rhizoclosmatium</taxon>
    </lineage>
</organism>
<accession>A0A1Y2BMY7</accession>
<feature type="region of interest" description="Disordered" evidence="1">
    <location>
        <begin position="243"/>
        <end position="288"/>
    </location>
</feature>
<evidence type="ECO:0000313" key="2">
    <source>
        <dbReference type="EMBL" id="ORY36131.1"/>
    </source>
</evidence>
<feature type="compositionally biased region" description="Low complexity" evidence="1">
    <location>
        <begin position="394"/>
        <end position="410"/>
    </location>
</feature>
<feature type="compositionally biased region" description="Low complexity" evidence="1">
    <location>
        <begin position="352"/>
        <end position="374"/>
    </location>
</feature>
<feature type="compositionally biased region" description="Low complexity" evidence="1">
    <location>
        <begin position="426"/>
        <end position="438"/>
    </location>
</feature>
<sequence length="503" mass="54895">MSQSSTIQQLQHQEALDYGTLFEDNQKQGYTEQSSMSDHFEEMLDDMNQRSASPMMHSFCSESGSQNILNILNDPRAMIPLPPHHMPHPVTIETAPPSSDYEEIKAFLRWNSEPEIDGGFESVAENSSNQSATTGPSLDYASSIYTSSGSSNNLMPSPPTTATSPAEIAAVPVGLNQNASQIQFSYDPHSLALQPEAYFGFTGYEEPRYSSTALHGFELMTDQAYYGYSNPIATTPNFSSSYYPLSQQQNQQLPLSHHQSQQFNLQNQSNSLKQQQQQQQQNQQSSFTASKAFRWAAAAASANTPTSHISMSMIVPQQPNTQQLQNLDHFSMDSTTLNTPSTRSGSITLTTTTTTAQNQTTTALHQPTPSSTSQKSKKHSPDSTQPTGPHNLRSSSSTNNSNSSTTNQTQPFSPYKKPMKLSPQNATSKSHASKLLSAATAGTSAGSASKMVKIEHLESQQKWFKEQVEMQSRRGAPEREGMIAALLRIAGGGVATGKDQGEK</sequence>
<dbReference type="Proteomes" id="UP000193642">
    <property type="component" value="Unassembled WGS sequence"/>
</dbReference>
<feature type="region of interest" description="Disordered" evidence="1">
    <location>
        <begin position="352"/>
        <end position="438"/>
    </location>
</feature>
<evidence type="ECO:0000313" key="3">
    <source>
        <dbReference type="Proteomes" id="UP000193642"/>
    </source>
</evidence>
<dbReference type="EMBL" id="MCGO01000057">
    <property type="protein sequence ID" value="ORY36131.1"/>
    <property type="molecule type" value="Genomic_DNA"/>
</dbReference>
<dbReference type="AlphaFoldDB" id="A0A1Y2BMY7"/>
<gene>
    <name evidence="2" type="ORF">BCR33DRAFT_722229</name>
</gene>
<keyword evidence="3" id="KW-1185">Reference proteome</keyword>